<dbReference type="Proteomes" id="UP000823941">
    <property type="component" value="Chromosome 14"/>
</dbReference>
<name>A0ABQ7QLR7_PLUXY</name>
<evidence type="ECO:0000313" key="3">
    <source>
        <dbReference type="Proteomes" id="UP000823941"/>
    </source>
</evidence>
<dbReference type="EMBL" id="JAHIBW010000014">
    <property type="protein sequence ID" value="KAG7304883.1"/>
    <property type="molecule type" value="Genomic_DNA"/>
</dbReference>
<comment type="caution">
    <text evidence="2">The sequence shown here is derived from an EMBL/GenBank/DDBJ whole genome shotgun (WGS) entry which is preliminary data.</text>
</comment>
<gene>
    <name evidence="2" type="ORF">JYU34_010277</name>
</gene>
<keyword evidence="3" id="KW-1185">Reference proteome</keyword>
<evidence type="ECO:0000313" key="2">
    <source>
        <dbReference type="EMBL" id="KAG7304883.1"/>
    </source>
</evidence>
<proteinExistence type="predicted"/>
<organism evidence="2 3">
    <name type="scientific">Plutella xylostella</name>
    <name type="common">Diamondback moth</name>
    <name type="synonym">Plutella maculipennis</name>
    <dbReference type="NCBI Taxonomy" id="51655"/>
    <lineage>
        <taxon>Eukaryota</taxon>
        <taxon>Metazoa</taxon>
        <taxon>Ecdysozoa</taxon>
        <taxon>Arthropoda</taxon>
        <taxon>Hexapoda</taxon>
        <taxon>Insecta</taxon>
        <taxon>Pterygota</taxon>
        <taxon>Neoptera</taxon>
        <taxon>Endopterygota</taxon>
        <taxon>Lepidoptera</taxon>
        <taxon>Glossata</taxon>
        <taxon>Ditrysia</taxon>
        <taxon>Yponomeutoidea</taxon>
        <taxon>Plutellidae</taxon>
        <taxon>Plutella</taxon>
    </lineage>
</organism>
<evidence type="ECO:0000256" key="1">
    <source>
        <dbReference type="SAM" id="MobiDB-lite"/>
    </source>
</evidence>
<protein>
    <submittedName>
        <fullName evidence="2">Uncharacterized protein</fullName>
    </submittedName>
</protein>
<reference evidence="2 3" key="1">
    <citation type="submission" date="2021-06" db="EMBL/GenBank/DDBJ databases">
        <title>A haploid diamondback moth (Plutella xylostella L.) genome assembly resolves 31 chromosomes and identifies a diamide resistance mutation.</title>
        <authorList>
            <person name="Ward C.M."/>
            <person name="Perry K.D."/>
            <person name="Baker G."/>
            <person name="Powis K."/>
            <person name="Heckel D.G."/>
            <person name="Baxter S.W."/>
        </authorList>
    </citation>
    <scope>NUCLEOTIDE SEQUENCE [LARGE SCALE GENOMIC DNA]</scope>
    <source>
        <strain evidence="2 3">LV</strain>
        <tissue evidence="2">Single pupa</tissue>
    </source>
</reference>
<accession>A0ABQ7QLR7</accession>
<feature type="non-terminal residue" evidence="2">
    <location>
        <position position="1"/>
    </location>
</feature>
<sequence length="100" mass="11756">VGTVFTYQNGLVLMISVSCKTSVHQIIQQILCKTMGIKRQMIQRALRRALHHKMKASLPKKLQKSVIHKNNLMILFKKHQKKLPRRPQKKEDKKKRTIKC</sequence>
<feature type="region of interest" description="Disordered" evidence="1">
    <location>
        <begin position="79"/>
        <end position="100"/>
    </location>
</feature>